<keyword evidence="7" id="KW-1185">Reference proteome</keyword>
<reference evidence="7" key="1">
    <citation type="submission" date="2016-06" db="EMBL/GenBank/DDBJ databases">
        <authorList>
            <person name="Varghese N."/>
            <person name="Submissions Spin"/>
        </authorList>
    </citation>
    <scope>NUCLEOTIDE SEQUENCE [LARGE SCALE GENOMIC DNA]</scope>
    <source>
        <strain evidence="7">DSM 44830</strain>
    </source>
</reference>
<dbReference type="PANTHER" id="PTHR30154">
    <property type="entry name" value="LEUCINE-RESPONSIVE REGULATORY PROTEIN"/>
    <property type="match status" value="1"/>
</dbReference>
<gene>
    <name evidence="6" type="ORF">GA0070564_111145</name>
</gene>
<dbReference type="InterPro" id="IPR036388">
    <property type="entry name" value="WH-like_DNA-bd_sf"/>
</dbReference>
<dbReference type="Gene3D" id="1.10.10.10">
    <property type="entry name" value="Winged helix-like DNA-binding domain superfamily/Winged helix DNA-binding domain"/>
    <property type="match status" value="1"/>
</dbReference>
<dbReference type="GO" id="GO:0005829">
    <property type="term" value="C:cytosol"/>
    <property type="evidence" value="ECO:0007669"/>
    <property type="project" value="TreeGrafter"/>
</dbReference>
<feature type="domain" description="Transcription regulator AsnC/Lrp ligand binding" evidence="4">
    <location>
        <begin position="179"/>
        <end position="242"/>
    </location>
</feature>
<name>A0A1C5AKI9_9ACTN</name>
<accession>A0A1C5AKI9</accession>
<dbReference type="InterPro" id="IPR000485">
    <property type="entry name" value="AsnC-type_HTH_dom"/>
</dbReference>
<dbReference type="EMBL" id="FMCX01000011">
    <property type="protein sequence ID" value="SCF45591.1"/>
    <property type="molecule type" value="Genomic_DNA"/>
</dbReference>
<dbReference type="InterPro" id="IPR011008">
    <property type="entry name" value="Dimeric_a/b-barrel"/>
</dbReference>
<dbReference type="Pfam" id="PF13404">
    <property type="entry name" value="HTH_AsnC-type"/>
    <property type="match status" value="1"/>
</dbReference>
<keyword evidence="2 6" id="KW-0238">DNA-binding</keyword>
<protein>
    <submittedName>
        <fullName evidence="6">DNA-binding transcriptional regulator, Lrp family</fullName>
    </submittedName>
</protein>
<dbReference type="GO" id="GO:0043565">
    <property type="term" value="F:sequence-specific DNA binding"/>
    <property type="evidence" value="ECO:0007669"/>
    <property type="project" value="InterPro"/>
</dbReference>
<keyword evidence="3" id="KW-0804">Transcription</keyword>
<evidence type="ECO:0000256" key="3">
    <source>
        <dbReference type="ARBA" id="ARBA00023163"/>
    </source>
</evidence>
<dbReference type="SUPFAM" id="SSF46785">
    <property type="entry name" value="Winged helix' DNA-binding domain"/>
    <property type="match status" value="1"/>
</dbReference>
<dbReference type="STRING" id="262898.GA0070564_111145"/>
<dbReference type="AlphaFoldDB" id="A0A1C5AKI9"/>
<evidence type="ECO:0000256" key="1">
    <source>
        <dbReference type="ARBA" id="ARBA00023015"/>
    </source>
</evidence>
<evidence type="ECO:0000313" key="6">
    <source>
        <dbReference type="EMBL" id="SCF45591.1"/>
    </source>
</evidence>
<dbReference type="PANTHER" id="PTHR30154:SF34">
    <property type="entry name" value="TRANSCRIPTIONAL REGULATOR AZLB"/>
    <property type="match status" value="1"/>
</dbReference>
<dbReference type="InterPro" id="IPR019887">
    <property type="entry name" value="Tscrpt_reg_AsnC/Lrp_C"/>
</dbReference>
<organism evidence="6 7">
    <name type="scientific">Micromonospora mirobrigensis</name>
    <dbReference type="NCBI Taxonomy" id="262898"/>
    <lineage>
        <taxon>Bacteria</taxon>
        <taxon>Bacillati</taxon>
        <taxon>Actinomycetota</taxon>
        <taxon>Actinomycetes</taxon>
        <taxon>Micromonosporales</taxon>
        <taxon>Micromonosporaceae</taxon>
        <taxon>Micromonospora</taxon>
    </lineage>
</organism>
<dbReference type="SMART" id="SM00344">
    <property type="entry name" value="HTH_ASNC"/>
    <property type="match status" value="1"/>
</dbReference>
<dbReference type="Gene3D" id="3.30.70.920">
    <property type="match status" value="1"/>
</dbReference>
<dbReference type="OrthoDB" id="3453230at2"/>
<dbReference type="InterPro" id="IPR036390">
    <property type="entry name" value="WH_DNA-bd_sf"/>
</dbReference>
<evidence type="ECO:0000256" key="2">
    <source>
        <dbReference type="ARBA" id="ARBA00023125"/>
    </source>
</evidence>
<evidence type="ECO:0000259" key="4">
    <source>
        <dbReference type="Pfam" id="PF01037"/>
    </source>
</evidence>
<evidence type="ECO:0000313" key="7">
    <source>
        <dbReference type="Proteomes" id="UP000199504"/>
    </source>
</evidence>
<dbReference type="RefSeq" id="WP_141714876.1">
    <property type="nucleotide sequence ID" value="NZ_FMCX01000011.1"/>
</dbReference>
<proteinExistence type="predicted"/>
<feature type="non-terminal residue" evidence="6">
    <location>
        <position position="1"/>
    </location>
</feature>
<dbReference type="Proteomes" id="UP000199504">
    <property type="component" value="Unassembled WGS sequence"/>
</dbReference>
<dbReference type="SUPFAM" id="SSF54909">
    <property type="entry name" value="Dimeric alpha+beta barrel"/>
    <property type="match status" value="1"/>
</dbReference>
<evidence type="ECO:0000259" key="5">
    <source>
        <dbReference type="Pfam" id="PF13404"/>
    </source>
</evidence>
<dbReference type="GO" id="GO:0043200">
    <property type="term" value="P:response to amino acid"/>
    <property type="evidence" value="ECO:0007669"/>
    <property type="project" value="TreeGrafter"/>
</dbReference>
<feature type="domain" description="HTH asnC-type" evidence="5">
    <location>
        <begin position="115"/>
        <end position="154"/>
    </location>
</feature>
<dbReference type="Pfam" id="PF01037">
    <property type="entry name" value="AsnC_trans_reg"/>
    <property type="match status" value="1"/>
</dbReference>
<dbReference type="InterPro" id="IPR019888">
    <property type="entry name" value="Tscrpt_reg_AsnC-like"/>
</dbReference>
<sequence length="274" mass="29246">VIAPQLDPYEAVMLLRIRVLRGSLDAVTKALAERDDIPFIDLTAGGDEILAVLASGRDPRNRLIFRQLPATRAVTSVEAQTAMHVYADASAWRLDALSAAERRELTAPVRSHAPDGLDREILATLAPDARQSAAALAAKLGRPESTVRRRLTALPPVTQTYVDPHRLGLLVDANLYLRLPPAELHRVGAALAAHPAVHGVLSTTGRANLHVAVWLPNLEGLHRFITGELAALGVTDVETVLVGRAIKRPGQPIGSVIPRSGSLAATVRTPARTG</sequence>
<keyword evidence="1" id="KW-0805">Transcription regulation</keyword>